<evidence type="ECO:0000256" key="1">
    <source>
        <dbReference type="SAM" id="Coils"/>
    </source>
</evidence>
<dbReference type="Gene3D" id="3.40.50.2000">
    <property type="entry name" value="Glycogen Phosphorylase B"/>
    <property type="match status" value="1"/>
</dbReference>
<dbReference type="EMBL" id="CP011371">
    <property type="protein sequence ID" value="AKJ30630.1"/>
    <property type="molecule type" value="Genomic_DNA"/>
</dbReference>
<dbReference type="OrthoDB" id="9760689at2"/>
<dbReference type="PATRIC" id="fig|413882.6.peg.4112"/>
<evidence type="ECO:0000313" key="2">
    <source>
        <dbReference type="EMBL" id="AKJ30630.1"/>
    </source>
</evidence>
<dbReference type="InterPro" id="IPR050508">
    <property type="entry name" value="Methyltransf_Superfamily"/>
</dbReference>
<dbReference type="GO" id="GO:0008168">
    <property type="term" value="F:methyltransferase activity"/>
    <property type="evidence" value="ECO:0007669"/>
    <property type="project" value="TreeGrafter"/>
</dbReference>
<keyword evidence="1" id="KW-0175">Coiled coil</keyword>
<dbReference type="SUPFAM" id="SSF53335">
    <property type="entry name" value="S-adenosyl-L-methionine-dependent methyltransferases"/>
    <property type="match status" value="1"/>
</dbReference>
<dbReference type="RefSeq" id="WP_053013778.1">
    <property type="nucleotide sequence ID" value="NZ_CP011371.1"/>
</dbReference>
<organism evidence="2 3">
    <name type="scientific">Caldimonas brevitalea</name>
    <dbReference type="NCBI Taxonomy" id="413882"/>
    <lineage>
        <taxon>Bacteria</taxon>
        <taxon>Pseudomonadati</taxon>
        <taxon>Pseudomonadota</taxon>
        <taxon>Betaproteobacteria</taxon>
        <taxon>Burkholderiales</taxon>
        <taxon>Sphaerotilaceae</taxon>
        <taxon>Caldimonas</taxon>
    </lineage>
</organism>
<dbReference type="STRING" id="413882.AAW51_3939"/>
<feature type="coiled-coil region" evidence="1">
    <location>
        <begin position="245"/>
        <end position="275"/>
    </location>
</feature>
<dbReference type="SUPFAM" id="SSF53756">
    <property type="entry name" value="UDP-Glycosyltransferase/glycogen phosphorylase"/>
    <property type="match status" value="1"/>
</dbReference>
<dbReference type="AlphaFoldDB" id="A0A0G3BVS3"/>
<sequence length="694" mass="77111">MNEKSASPLHNQRYWLNKNGEEYLQQQRLRSTSGNSAYATQEAWLLTYLLNRAKAQSRRLRVLDFGCGFGRFARLLAEHPSIDYYGYDFSDAMVAPLFESPPPALEPLHHRVRVRPSFTTAFAGDRFDVIFTVSVLIHNTPEDARALLETLAGHLEPDGQICLIENRLTSISVKENNWHGGCWVHDFAGTTASHMSVAVHHKHLEIHDVYVLQLPDAGAERRLQLSENGGELRATTLEELRLLGLDRLKQAVQGLEQAIEAQAGLEGQLRDLEELAGSTAQRHREVEQAWSTIQTAFAPEFGEQAPPSDLADAVASMVDRSRVRRKLAAGLLLEEHQAHDVLRAPQDMGTDAAVATKENAAYSWNALRDTRYSHHDDRFGRVCHLFHGEWVGIRAAAGSLPGNKLAISAERKLRRAEIEEIRATLDRARINRLIVHGMSEPMRLLLAALLAAGMSEQYLVWHGTPAQWVYTEERSFAFTALRLAREGKLKKYHAIRRGYGGLAGPLNFAPQLLNPPPRLGQAFGARSGRESGVRVLAPSWNLFHKNLSANVVGAGLTDQVSEIWVTAKDVYLPRWLKPSLKFVGQRQGDAMLALMAAADVVMNVSVVDCHPMVDLEALALGTPALRGPLFLDALEDHAYSRLTTVHNPLSLDDISNRLSAVIQMNGSELAGIMDDYKSRLTALSLDRYADFADL</sequence>
<dbReference type="Pfam" id="PF13489">
    <property type="entry name" value="Methyltransf_23"/>
    <property type="match status" value="1"/>
</dbReference>
<dbReference type="PANTHER" id="PTHR42912">
    <property type="entry name" value="METHYLTRANSFERASE"/>
    <property type="match status" value="1"/>
</dbReference>
<dbReference type="CDD" id="cd02440">
    <property type="entry name" value="AdoMet_MTases"/>
    <property type="match status" value="1"/>
</dbReference>
<protein>
    <submittedName>
        <fullName evidence="2">Uncharacterized protein</fullName>
    </submittedName>
</protein>
<dbReference type="Proteomes" id="UP000035352">
    <property type="component" value="Chromosome"/>
</dbReference>
<dbReference type="KEGG" id="pbh:AAW51_3939"/>
<accession>A0A0G3BVS3</accession>
<gene>
    <name evidence="2" type="ORF">AAW51_3939</name>
</gene>
<dbReference type="Gene3D" id="3.40.50.150">
    <property type="entry name" value="Vaccinia Virus protein VP39"/>
    <property type="match status" value="1"/>
</dbReference>
<reference evidence="2 3" key="1">
    <citation type="submission" date="2015-05" db="EMBL/GenBank/DDBJ databases">
        <authorList>
            <person name="Tang B."/>
            <person name="Yu Y."/>
        </authorList>
    </citation>
    <scope>NUCLEOTIDE SEQUENCE [LARGE SCALE GENOMIC DNA]</scope>
    <source>
        <strain evidence="2 3">DSM 7029</strain>
    </source>
</reference>
<keyword evidence="3" id="KW-1185">Reference proteome</keyword>
<proteinExistence type="predicted"/>
<name>A0A0G3BVS3_9BURK</name>
<evidence type="ECO:0000313" key="3">
    <source>
        <dbReference type="Proteomes" id="UP000035352"/>
    </source>
</evidence>
<dbReference type="InterPro" id="IPR029063">
    <property type="entry name" value="SAM-dependent_MTases_sf"/>
</dbReference>